<keyword evidence="1" id="KW-0732">Signal</keyword>
<name>A0AAI9TQ44_PENTH</name>
<evidence type="ECO:0000256" key="1">
    <source>
        <dbReference type="SAM" id="SignalP"/>
    </source>
</evidence>
<protein>
    <submittedName>
        <fullName evidence="2">Uncharacterized protein</fullName>
    </submittedName>
</protein>
<feature type="signal peptide" evidence="1">
    <location>
        <begin position="1"/>
        <end position="19"/>
    </location>
</feature>
<comment type="caution">
    <text evidence="2">The sequence shown here is derived from an EMBL/GenBank/DDBJ whole genome shotgun (WGS) entry which is preliminary data.</text>
</comment>
<sequence length="75" mass="8564">MNGLRFVFMIFKLIPFVQSMFVQGPIPNQGCGSPQYENNPGHDRGCYSLTQITEQAEQAKKEKETVFNIQYAFLS</sequence>
<keyword evidence="3" id="KW-1185">Reference proteome</keyword>
<proteinExistence type="predicted"/>
<dbReference type="EMBL" id="LACB01000035">
    <property type="protein sequence ID" value="KAJ9491334.1"/>
    <property type="molecule type" value="Genomic_DNA"/>
</dbReference>
<reference evidence="2" key="1">
    <citation type="submission" date="2015-06" db="EMBL/GenBank/DDBJ databases">
        <authorList>
            <person name="Nguyen H."/>
        </authorList>
    </citation>
    <scope>NUCLEOTIDE SEQUENCE</scope>
    <source>
        <strain evidence="2">DAOM 180753</strain>
    </source>
</reference>
<reference evidence="2" key="2">
    <citation type="journal article" date="2016" name="Fungal Biol.">
        <title>Ochratoxin A production by Penicillium thymicola.</title>
        <authorList>
            <person name="Nguyen H.D.T."/>
            <person name="McMullin D.R."/>
            <person name="Ponomareva E."/>
            <person name="Riley R."/>
            <person name="Pomraning K.R."/>
            <person name="Baker S.E."/>
            <person name="Seifert K.A."/>
        </authorList>
    </citation>
    <scope>NUCLEOTIDE SEQUENCE</scope>
    <source>
        <strain evidence="2">DAOM 180753</strain>
    </source>
</reference>
<accession>A0AAI9TQ44</accession>
<organism evidence="2 3">
    <name type="scientific">Penicillium thymicola</name>
    <dbReference type="NCBI Taxonomy" id="293382"/>
    <lineage>
        <taxon>Eukaryota</taxon>
        <taxon>Fungi</taxon>
        <taxon>Dikarya</taxon>
        <taxon>Ascomycota</taxon>
        <taxon>Pezizomycotina</taxon>
        <taxon>Eurotiomycetes</taxon>
        <taxon>Eurotiomycetidae</taxon>
        <taxon>Eurotiales</taxon>
        <taxon>Aspergillaceae</taxon>
        <taxon>Penicillium</taxon>
    </lineage>
</organism>
<gene>
    <name evidence="2" type="ORF">VN97_g1916</name>
</gene>
<evidence type="ECO:0000313" key="2">
    <source>
        <dbReference type="EMBL" id="KAJ9491334.1"/>
    </source>
</evidence>
<dbReference type="AlphaFoldDB" id="A0AAI9TQ44"/>
<dbReference type="Proteomes" id="UP001227192">
    <property type="component" value="Unassembled WGS sequence"/>
</dbReference>
<feature type="chain" id="PRO_5042586890" evidence="1">
    <location>
        <begin position="20"/>
        <end position="75"/>
    </location>
</feature>
<evidence type="ECO:0000313" key="3">
    <source>
        <dbReference type="Proteomes" id="UP001227192"/>
    </source>
</evidence>